<reference evidence="2 3" key="1">
    <citation type="submission" date="2018-02" db="EMBL/GenBank/DDBJ databases">
        <title>Genome sequence of the basidiomycete white-rot fungus Phlebia centrifuga.</title>
        <authorList>
            <person name="Granchi Z."/>
            <person name="Peng M."/>
            <person name="de Vries R.P."/>
            <person name="Hilden K."/>
            <person name="Makela M.R."/>
            <person name="Grigoriev I."/>
            <person name="Riley R."/>
        </authorList>
    </citation>
    <scope>NUCLEOTIDE SEQUENCE [LARGE SCALE GENOMIC DNA]</scope>
    <source>
        <strain evidence="2 3">FBCC195</strain>
    </source>
</reference>
<comment type="caution">
    <text evidence="2">The sequence shown here is derived from an EMBL/GenBank/DDBJ whole genome shotgun (WGS) entry which is preliminary data.</text>
</comment>
<organism evidence="2 3">
    <name type="scientific">Hermanssonia centrifuga</name>
    <dbReference type="NCBI Taxonomy" id="98765"/>
    <lineage>
        <taxon>Eukaryota</taxon>
        <taxon>Fungi</taxon>
        <taxon>Dikarya</taxon>
        <taxon>Basidiomycota</taxon>
        <taxon>Agaricomycotina</taxon>
        <taxon>Agaricomycetes</taxon>
        <taxon>Polyporales</taxon>
        <taxon>Meruliaceae</taxon>
        <taxon>Hermanssonia</taxon>
    </lineage>
</organism>
<accession>A0A2R6NN69</accession>
<name>A0A2R6NN69_9APHY</name>
<protein>
    <submittedName>
        <fullName evidence="2">Uncharacterized protein</fullName>
    </submittedName>
</protein>
<dbReference type="AlphaFoldDB" id="A0A2R6NN69"/>
<feature type="region of interest" description="Disordered" evidence="1">
    <location>
        <begin position="1"/>
        <end position="24"/>
    </location>
</feature>
<keyword evidence="3" id="KW-1185">Reference proteome</keyword>
<dbReference type="EMBL" id="MLYV02001058">
    <property type="protein sequence ID" value="PSR73836.1"/>
    <property type="molecule type" value="Genomic_DNA"/>
</dbReference>
<evidence type="ECO:0000313" key="3">
    <source>
        <dbReference type="Proteomes" id="UP000186601"/>
    </source>
</evidence>
<evidence type="ECO:0000256" key="1">
    <source>
        <dbReference type="SAM" id="MobiDB-lite"/>
    </source>
</evidence>
<sequence>MEGFEGSYSYPQDPTARPTHPLLSPENPYFPTRLQVSSIECTDYSQTPFLLDLTVKTASVETITDVDVACRTSDQIRALGSFLHVVGRRIKKITVDIVKLSPEYHSNLTFSDNLQAFNLSACTTLTELTLRVDLLPYRKDMNLIAFKAASTFLSVTSTTVHTVILEIRIGEATHSWRDRDVLHYLHRIRESAASAFIHFQSVIKQREGIRRLCIRWGDLPQTTLDTNLIERMDLFAQRQLSELDAKGVLCFESI</sequence>
<proteinExistence type="predicted"/>
<dbReference type="Proteomes" id="UP000186601">
    <property type="component" value="Unassembled WGS sequence"/>
</dbReference>
<gene>
    <name evidence="2" type="ORF">PHLCEN_2v10334</name>
</gene>
<evidence type="ECO:0000313" key="2">
    <source>
        <dbReference type="EMBL" id="PSR73836.1"/>
    </source>
</evidence>